<organism evidence="4">
    <name type="scientific">Anthurium amnicola</name>
    <dbReference type="NCBI Taxonomy" id="1678845"/>
    <lineage>
        <taxon>Eukaryota</taxon>
        <taxon>Viridiplantae</taxon>
        <taxon>Streptophyta</taxon>
        <taxon>Embryophyta</taxon>
        <taxon>Tracheophyta</taxon>
        <taxon>Spermatophyta</taxon>
        <taxon>Magnoliopsida</taxon>
        <taxon>Liliopsida</taxon>
        <taxon>Araceae</taxon>
        <taxon>Pothoideae</taxon>
        <taxon>Potheae</taxon>
        <taxon>Anthurium</taxon>
    </lineage>
</organism>
<dbReference type="PRINTS" id="PR00382">
    <property type="entry name" value="LIPIDTRNSFER"/>
</dbReference>
<feature type="chain" id="PRO_5008899683" description="Non-specific lipid-transfer protein" evidence="2">
    <location>
        <begin position="29"/>
        <end position="119"/>
    </location>
</feature>
<comment type="similarity">
    <text evidence="1">Belongs to the plant LTP family.</text>
</comment>
<dbReference type="CDD" id="cd01960">
    <property type="entry name" value="nsLTP1"/>
    <property type="match status" value="1"/>
</dbReference>
<evidence type="ECO:0000256" key="1">
    <source>
        <dbReference type="RuleBase" id="RU000628"/>
    </source>
</evidence>
<keyword evidence="2" id="KW-0732">Signal</keyword>
<dbReference type="GO" id="GO:0008289">
    <property type="term" value="F:lipid binding"/>
    <property type="evidence" value="ECO:0007669"/>
    <property type="project" value="UniProtKB-KW"/>
</dbReference>
<dbReference type="AlphaFoldDB" id="A0A1D1XSW1"/>
<dbReference type="InterPro" id="IPR036312">
    <property type="entry name" value="Bifun_inhib/LTP/seed_sf"/>
</dbReference>
<dbReference type="PANTHER" id="PTHR33076">
    <property type="entry name" value="NON-SPECIFIC LIPID-TRANSFER PROTEIN 2-RELATED"/>
    <property type="match status" value="1"/>
</dbReference>
<dbReference type="SMART" id="SM00499">
    <property type="entry name" value="AAI"/>
    <property type="match status" value="1"/>
</dbReference>
<dbReference type="Pfam" id="PF00234">
    <property type="entry name" value="Tryp_alpha_amyl"/>
    <property type="match status" value="1"/>
</dbReference>
<evidence type="ECO:0000259" key="3">
    <source>
        <dbReference type="SMART" id="SM00499"/>
    </source>
</evidence>
<dbReference type="InterPro" id="IPR016140">
    <property type="entry name" value="Bifunc_inhib/LTP/seed_store"/>
</dbReference>
<proteinExistence type="inferred from homology"/>
<dbReference type="PROSITE" id="PS00597">
    <property type="entry name" value="PLANT_LTP"/>
    <property type="match status" value="1"/>
</dbReference>
<protein>
    <recommendedName>
        <fullName evidence="1">Non-specific lipid-transfer protein</fullName>
    </recommendedName>
</protein>
<dbReference type="Gene3D" id="1.10.110.10">
    <property type="entry name" value="Plant lipid-transfer and hydrophobic proteins"/>
    <property type="match status" value="1"/>
</dbReference>
<dbReference type="GO" id="GO:0006869">
    <property type="term" value="P:lipid transport"/>
    <property type="evidence" value="ECO:0007669"/>
    <property type="project" value="InterPro"/>
</dbReference>
<dbReference type="EMBL" id="GDJX01022470">
    <property type="protein sequence ID" value="JAT45466.1"/>
    <property type="molecule type" value="Transcribed_RNA"/>
</dbReference>
<accession>A0A1D1XSW1</accession>
<keyword evidence="1" id="KW-0446">Lipid-binding</keyword>
<evidence type="ECO:0000313" key="4">
    <source>
        <dbReference type="EMBL" id="JAT45466.1"/>
    </source>
</evidence>
<feature type="signal peptide" evidence="2">
    <location>
        <begin position="1"/>
        <end position="28"/>
    </location>
</feature>
<name>A0A1D1XSW1_9ARAE</name>
<dbReference type="SUPFAM" id="SSF47699">
    <property type="entry name" value="Bifunctional inhibitor/lipid-transfer protein/seed storage 2S albumin"/>
    <property type="match status" value="1"/>
</dbReference>
<feature type="domain" description="Bifunctional inhibitor/plant lipid transfer protein/seed storage helical" evidence="3">
    <location>
        <begin position="32"/>
        <end position="115"/>
    </location>
</feature>
<dbReference type="InterPro" id="IPR000528">
    <property type="entry name" value="Plant_nsLTP"/>
</dbReference>
<reference evidence="4" key="1">
    <citation type="submission" date="2015-07" db="EMBL/GenBank/DDBJ databases">
        <title>Transcriptome Assembly of Anthurium amnicola.</title>
        <authorList>
            <person name="Suzuki J."/>
        </authorList>
    </citation>
    <scope>NUCLEOTIDE SEQUENCE</scope>
</reference>
<gene>
    <name evidence="4" type="primary">LTP2_0</name>
    <name evidence="4" type="ORF">g.75651</name>
</gene>
<sequence length="119" mass="11781">MASNGGVSVLVAALVMCVLVAAPRPTSSAITCGEVASAIGPCFPYVRNQGPLTGPCCSGVRGLNSKAVTTPDRQMACGCLKKLASLPGLNAGAAGSLPAKCGVKIPYPISTSTDCSKVV</sequence>
<keyword evidence="1" id="KW-0813">Transport</keyword>
<comment type="function">
    <text evidence="1">Plant non-specific lipid-transfer proteins transfer phospholipids as well as galactolipids across membranes. May play a role in wax or cutin deposition in the cell walls of expanding epidermal cells and certain secretory tissues.</text>
</comment>
<evidence type="ECO:0000256" key="2">
    <source>
        <dbReference type="SAM" id="SignalP"/>
    </source>
</evidence>